<proteinExistence type="predicted"/>
<feature type="non-terminal residue" evidence="2">
    <location>
        <position position="1"/>
    </location>
</feature>
<name>N9WEI6_CLOIN</name>
<gene>
    <name evidence="2" type="ORF">HMPREF1094_03622</name>
</gene>
<evidence type="ECO:0000256" key="1">
    <source>
        <dbReference type="SAM" id="MobiDB-lite"/>
    </source>
</evidence>
<protein>
    <submittedName>
        <fullName evidence="2">Uncharacterized protein</fullName>
    </submittedName>
</protein>
<accession>N9WEI6</accession>
<evidence type="ECO:0000313" key="2">
    <source>
        <dbReference type="EMBL" id="ENY85927.1"/>
    </source>
</evidence>
<organism evidence="2 3">
    <name type="scientific">[Clostridium] innocuum 2959</name>
    <dbReference type="NCBI Taxonomy" id="999413"/>
    <lineage>
        <taxon>Bacteria</taxon>
        <taxon>Bacillati</taxon>
        <taxon>Bacillota</taxon>
        <taxon>Clostridia</taxon>
        <taxon>Eubacteriales</taxon>
        <taxon>Clostridiaceae</taxon>
        <taxon>Clostridium</taxon>
    </lineage>
</organism>
<dbReference type="HOGENOM" id="CLU_3378339_0_0_9"/>
<reference evidence="2 3" key="1">
    <citation type="submission" date="2013-01" db="EMBL/GenBank/DDBJ databases">
        <title>The Genome Sequence of Clostridium innocuum 2959.</title>
        <authorList>
            <consortium name="The Broad Institute Genome Sequencing Platform"/>
            <person name="Earl A."/>
            <person name="Ward D."/>
            <person name="Feldgarden M."/>
            <person name="Gevers D."/>
            <person name="Courvalin P."/>
            <person name="Lambert T."/>
            <person name="Walker B."/>
            <person name="Young S.K."/>
            <person name="Zeng Q."/>
            <person name="Gargeya S."/>
            <person name="Fitzgerald M."/>
            <person name="Haas B."/>
            <person name="Abouelleil A."/>
            <person name="Alvarado L."/>
            <person name="Arachchi H.M."/>
            <person name="Berlin A.M."/>
            <person name="Chapman S.B."/>
            <person name="Dewar J."/>
            <person name="Goldberg J."/>
            <person name="Griggs A."/>
            <person name="Gujja S."/>
            <person name="Hansen M."/>
            <person name="Howarth C."/>
            <person name="Imamovic A."/>
            <person name="Larimer J."/>
            <person name="McCowan C."/>
            <person name="Murphy C."/>
            <person name="Neiman D."/>
            <person name="Pearson M."/>
            <person name="Priest M."/>
            <person name="Roberts A."/>
            <person name="Saif S."/>
            <person name="Shea T."/>
            <person name="Sisk P."/>
            <person name="Sykes S."/>
            <person name="Wortman J."/>
            <person name="Nusbaum C."/>
            <person name="Birren B."/>
        </authorList>
    </citation>
    <scope>NUCLEOTIDE SEQUENCE [LARGE SCALE GENOMIC DNA]</scope>
    <source>
        <strain evidence="2 3">2959</strain>
    </source>
</reference>
<evidence type="ECO:0000313" key="3">
    <source>
        <dbReference type="Proteomes" id="UP000013051"/>
    </source>
</evidence>
<feature type="region of interest" description="Disordered" evidence="1">
    <location>
        <begin position="1"/>
        <end position="33"/>
    </location>
</feature>
<sequence>SIAARTKTDTGGQGENPEVSERTVAKELGKMTP</sequence>
<dbReference type="EMBL" id="AGYV01000006">
    <property type="protein sequence ID" value="ENY85927.1"/>
    <property type="molecule type" value="Genomic_DNA"/>
</dbReference>
<keyword evidence="3" id="KW-1185">Reference proteome</keyword>
<feature type="compositionally biased region" description="Basic and acidic residues" evidence="1">
    <location>
        <begin position="19"/>
        <end position="33"/>
    </location>
</feature>
<dbReference type="Proteomes" id="UP000013051">
    <property type="component" value="Unassembled WGS sequence"/>
</dbReference>
<dbReference type="AlphaFoldDB" id="N9WEI6"/>
<comment type="caution">
    <text evidence="2">The sequence shown here is derived from an EMBL/GenBank/DDBJ whole genome shotgun (WGS) entry which is preliminary data.</text>
</comment>